<proteinExistence type="predicted"/>
<name>A0ABD1V332_9LAMI</name>
<protein>
    <submittedName>
        <fullName evidence="2">RNase H domain-containing protein</fullName>
    </submittedName>
</protein>
<evidence type="ECO:0000313" key="3">
    <source>
        <dbReference type="Proteomes" id="UP001604336"/>
    </source>
</evidence>
<feature type="compositionally biased region" description="Basic and acidic residues" evidence="1">
    <location>
        <begin position="121"/>
        <end position="132"/>
    </location>
</feature>
<reference evidence="3" key="1">
    <citation type="submission" date="2024-07" db="EMBL/GenBank/DDBJ databases">
        <title>Two chromosome-level genome assemblies of Korean endemic species Abeliophyllum distichum and Forsythia ovata (Oleaceae).</title>
        <authorList>
            <person name="Jang H."/>
        </authorList>
    </citation>
    <scope>NUCLEOTIDE SEQUENCE [LARGE SCALE GENOMIC DNA]</scope>
</reference>
<organism evidence="2 3">
    <name type="scientific">Abeliophyllum distichum</name>
    <dbReference type="NCBI Taxonomy" id="126358"/>
    <lineage>
        <taxon>Eukaryota</taxon>
        <taxon>Viridiplantae</taxon>
        <taxon>Streptophyta</taxon>
        <taxon>Embryophyta</taxon>
        <taxon>Tracheophyta</taxon>
        <taxon>Spermatophyta</taxon>
        <taxon>Magnoliopsida</taxon>
        <taxon>eudicotyledons</taxon>
        <taxon>Gunneridae</taxon>
        <taxon>Pentapetalae</taxon>
        <taxon>asterids</taxon>
        <taxon>lamiids</taxon>
        <taxon>Lamiales</taxon>
        <taxon>Oleaceae</taxon>
        <taxon>Forsythieae</taxon>
        <taxon>Abeliophyllum</taxon>
    </lineage>
</organism>
<dbReference type="EMBL" id="JBFOLK010000002">
    <property type="protein sequence ID" value="KAL2531730.1"/>
    <property type="molecule type" value="Genomic_DNA"/>
</dbReference>
<accession>A0ABD1V332</accession>
<sequence>MEKYDRSSDPFDHLRSFVDLIRLQVTPDAIMCRAFPPTLRREARDWGKDELLKDFIARFNRATLGIKDLQMSAVVTAMMSGTQSRPFKMSLSKNSPDIMHELLWRGEKYEDAKEVYLITKSMKDRSEPESNKRKTRGKPEPQNNRGKLIQDKTK</sequence>
<dbReference type="Proteomes" id="UP001604336">
    <property type="component" value="Unassembled WGS sequence"/>
</dbReference>
<dbReference type="AlphaFoldDB" id="A0ABD1V332"/>
<feature type="region of interest" description="Disordered" evidence="1">
    <location>
        <begin position="120"/>
        <end position="154"/>
    </location>
</feature>
<keyword evidence="3" id="KW-1185">Reference proteome</keyword>
<evidence type="ECO:0000256" key="1">
    <source>
        <dbReference type="SAM" id="MobiDB-lite"/>
    </source>
</evidence>
<gene>
    <name evidence="2" type="ORF">Adt_05081</name>
</gene>
<comment type="caution">
    <text evidence="2">The sequence shown here is derived from an EMBL/GenBank/DDBJ whole genome shotgun (WGS) entry which is preliminary data.</text>
</comment>
<evidence type="ECO:0000313" key="2">
    <source>
        <dbReference type="EMBL" id="KAL2531730.1"/>
    </source>
</evidence>